<evidence type="ECO:0000256" key="11">
    <source>
        <dbReference type="RuleBase" id="RU363063"/>
    </source>
</evidence>
<dbReference type="Proteomes" id="UP000694843">
    <property type="component" value="Unplaced"/>
</dbReference>
<comment type="subcellular location">
    <subcellularLocation>
        <location evidence="1 11">Golgi apparatus membrane</location>
        <topology evidence="1 11">Single-pass type II membrane protein</topology>
    </subcellularLocation>
</comment>
<keyword evidence="5 11" id="KW-0812">Transmembrane</keyword>
<dbReference type="PANTHER" id="PTHR11214:SF235">
    <property type="entry name" value="HEXOSYLTRANSFERASE"/>
    <property type="match status" value="1"/>
</dbReference>
<dbReference type="AlphaFoldDB" id="A0A8B7P1W8"/>
<keyword evidence="10" id="KW-0325">Glycoprotein</keyword>
<evidence type="ECO:0000256" key="4">
    <source>
        <dbReference type="ARBA" id="ARBA00022679"/>
    </source>
</evidence>
<evidence type="ECO:0000256" key="6">
    <source>
        <dbReference type="ARBA" id="ARBA00022968"/>
    </source>
</evidence>
<dbReference type="InterPro" id="IPR002659">
    <property type="entry name" value="Glyco_trans_31"/>
</dbReference>
<evidence type="ECO:0000313" key="13">
    <source>
        <dbReference type="RefSeq" id="XP_018020007.1"/>
    </source>
</evidence>
<comment type="similarity">
    <text evidence="2 11">Belongs to the glycosyltransferase 31 family.</text>
</comment>
<evidence type="ECO:0000256" key="7">
    <source>
        <dbReference type="ARBA" id="ARBA00022989"/>
    </source>
</evidence>
<gene>
    <name evidence="13 14 15" type="primary">LOC108676447</name>
</gene>
<evidence type="ECO:0000256" key="8">
    <source>
        <dbReference type="ARBA" id="ARBA00023034"/>
    </source>
</evidence>
<dbReference type="EC" id="2.4.1.-" evidence="11"/>
<evidence type="ECO:0000256" key="1">
    <source>
        <dbReference type="ARBA" id="ARBA00004323"/>
    </source>
</evidence>
<protein>
    <recommendedName>
        <fullName evidence="11">Hexosyltransferase</fullName>
        <ecNumber evidence="11">2.4.1.-</ecNumber>
    </recommendedName>
</protein>
<feature type="transmembrane region" description="Helical" evidence="11">
    <location>
        <begin position="37"/>
        <end position="58"/>
    </location>
</feature>
<dbReference type="RefSeq" id="XP_018020007.1">
    <property type="nucleotide sequence ID" value="XM_018164518.2"/>
</dbReference>
<dbReference type="Pfam" id="PF01762">
    <property type="entry name" value="Galactosyl_T"/>
    <property type="match status" value="1"/>
</dbReference>
<evidence type="ECO:0000256" key="3">
    <source>
        <dbReference type="ARBA" id="ARBA00022676"/>
    </source>
</evidence>
<organism evidence="12 13">
    <name type="scientific">Hyalella azteca</name>
    <name type="common">Amphipod</name>
    <dbReference type="NCBI Taxonomy" id="294128"/>
    <lineage>
        <taxon>Eukaryota</taxon>
        <taxon>Metazoa</taxon>
        <taxon>Ecdysozoa</taxon>
        <taxon>Arthropoda</taxon>
        <taxon>Crustacea</taxon>
        <taxon>Multicrustacea</taxon>
        <taxon>Malacostraca</taxon>
        <taxon>Eumalacostraca</taxon>
        <taxon>Peracarida</taxon>
        <taxon>Amphipoda</taxon>
        <taxon>Senticaudata</taxon>
        <taxon>Talitrida</taxon>
        <taxon>Talitroidea</taxon>
        <taxon>Hyalellidae</taxon>
        <taxon>Hyalella</taxon>
    </lineage>
</organism>
<evidence type="ECO:0000256" key="9">
    <source>
        <dbReference type="ARBA" id="ARBA00023136"/>
    </source>
</evidence>
<dbReference type="GO" id="GO:0006493">
    <property type="term" value="P:protein O-linked glycosylation"/>
    <property type="evidence" value="ECO:0007669"/>
    <property type="project" value="TreeGrafter"/>
</dbReference>
<dbReference type="OrthoDB" id="2139606at2759"/>
<evidence type="ECO:0000313" key="15">
    <source>
        <dbReference type="RefSeq" id="XP_047737908.1"/>
    </source>
</evidence>
<dbReference type="KEGG" id="hazt:108676447"/>
<keyword evidence="7 11" id="KW-1133">Transmembrane helix</keyword>
<keyword evidence="12" id="KW-1185">Reference proteome</keyword>
<dbReference type="OMA" id="IMAVYSM"/>
<evidence type="ECO:0000256" key="5">
    <source>
        <dbReference type="ARBA" id="ARBA00022692"/>
    </source>
</evidence>
<sequence>MRFFGRCGRRIRSQYVHLMERYVGIRPSFSLIYRYRWAFIAYVAVKTFFFLMFLRMYLLSSSSTSSPAAGRVFSFQGSDFNSNYLMDLTNFTYLANPPICGESTNVLAVVLVHTHPSHIDLRNTFRRQMPQEILAEIGLRRVFLIGQANKGQSLYPSVKQSEIDAENEVFRDMVQGNFEEHYRNLTYKHVMGLTWATRFCSHAAFIIKMDDDIAVDLFQVRQLLQFRYREAHNTLLGLVQTDNHPLRTNHSKWKVTQEEFSGNVYPPFLSGWCYMAPMEVVKKLAQNAHKFPYFWIDDVFVTGIMAEDLKIERQGLNHLYTIHSALLECCTLEQFSPKKYYCDVFAGPTSGDNNLYKAALDQFYYCYRKGCGRRTGTEILIRTCVVTPKETPYGRGVGEVIAL</sequence>
<keyword evidence="6 11" id="KW-0735">Signal-anchor</keyword>
<name>A0A8B7P1W8_HYAAZ</name>
<accession>A0A8B7P1W8</accession>
<keyword evidence="4" id="KW-0808">Transferase</keyword>
<keyword evidence="3 11" id="KW-0328">Glycosyltransferase</keyword>
<dbReference type="FunFam" id="3.90.550.50:FF:000001">
    <property type="entry name" value="Hexosyltransferase"/>
    <property type="match status" value="1"/>
</dbReference>
<reference evidence="13 14" key="1">
    <citation type="submission" date="2025-04" db="UniProtKB">
        <authorList>
            <consortium name="RefSeq"/>
        </authorList>
    </citation>
    <scope>IDENTIFICATION</scope>
    <source>
        <tissue evidence="13 14">Whole organism</tissue>
    </source>
</reference>
<dbReference type="Gene3D" id="3.90.550.50">
    <property type="match status" value="1"/>
</dbReference>
<evidence type="ECO:0000313" key="14">
    <source>
        <dbReference type="RefSeq" id="XP_018020008.1"/>
    </source>
</evidence>
<keyword evidence="8 11" id="KW-0333">Golgi apparatus</keyword>
<dbReference type="GO" id="GO:0000139">
    <property type="term" value="C:Golgi membrane"/>
    <property type="evidence" value="ECO:0007669"/>
    <property type="project" value="UniProtKB-SubCell"/>
</dbReference>
<proteinExistence type="inferred from homology"/>
<dbReference type="RefSeq" id="XP_018020008.1">
    <property type="nucleotide sequence ID" value="XM_018164519.2"/>
</dbReference>
<keyword evidence="9 11" id="KW-0472">Membrane</keyword>
<dbReference type="GeneID" id="108676447"/>
<dbReference type="GO" id="GO:0016758">
    <property type="term" value="F:hexosyltransferase activity"/>
    <property type="evidence" value="ECO:0007669"/>
    <property type="project" value="InterPro"/>
</dbReference>
<evidence type="ECO:0000256" key="2">
    <source>
        <dbReference type="ARBA" id="ARBA00008661"/>
    </source>
</evidence>
<dbReference type="PANTHER" id="PTHR11214">
    <property type="entry name" value="BETA-1,3-N-ACETYLGLUCOSAMINYLTRANSFERASE"/>
    <property type="match status" value="1"/>
</dbReference>
<evidence type="ECO:0000256" key="10">
    <source>
        <dbReference type="ARBA" id="ARBA00023180"/>
    </source>
</evidence>
<evidence type="ECO:0000313" key="12">
    <source>
        <dbReference type="Proteomes" id="UP000694843"/>
    </source>
</evidence>
<dbReference type="RefSeq" id="XP_047737908.1">
    <property type="nucleotide sequence ID" value="XM_047881952.1"/>
</dbReference>